<evidence type="ECO:0000313" key="1">
    <source>
        <dbReference type="EMBL" id="CAF1396137.1"/>
    </source>
</evidence>
<dbReference type="EMBL" id="CAJNOE010001168">
    <property type="protein sequence ID" value="CAF1396137.1"/>
    <property type="molecule type" value="Genomic_DNA"/>
</dbReference>
<dbReference type="Proteomes" id="UP000663860">
    <property type="component" value="Unassembled WGS sequence"/>
</dbReference>
<dbReference type="EMBL" id="CAJOBB010001046">
    <property type="protein sequence ID" value="CAF3799298.1"/>
    <property type="molecule type" value="Genomic_DNA"/>
</dbReference>
<organism evidence="1 3">
    <name type="scientific">Adineta steineri</name>
    <dbReference type="NCBI Taxonomy" id="433720"/>
    <lineage>
        <taxon>Eukaryota</taxon>
        <taxon>Metazoa</taxon>
        <taxon>Spiralia</taxon>
        <taxon>Gnathifera</taxon>
        <taxon>Rotifera</taxon>
        <taxon>Eurotatoria</taxon>
        <taxon>Bdelloidea</taxon>
        <taxon>Adinetida</taxon>
        <taxon>Adinetidae</taxon>
        <taxon>Adineta</taxon>
    </lineage>
</organism>
<evidence type="ECO:0000313" key="2">
    <source>
        <dbReference type="EMBL" id="CAF3799298.1"/>
    </source>
</evidence>
<sequence length="122" mass="13995">MRTGMVGRAAPCLVHACTITNKSNGNVYVRVLYEPVRKQDDDIHERRVEFELAKSAQTQVEEAEFDMGSYQMREAIRTIEVTRANGQTQEINAPFDNVNGVELDWLFIIEDRNIRSIQPNSH</sequence>
<name>A0A815KIE7_9BILA</name>
<reference evidence="1" key="1">
    <citation type="submission" date="2021-02" db="EMBL/GenBank/DDBJ databases">
        <authorList>
            <person name="Nowell W R."/>
        </authorList>
    </citation>
    <scope>NUCLEOTIDE SEQUENCE</scope>
</reference>
<comment type="caution">
    <text evidence="1">The sequence shown here is derived from an EMBL/GenBank/DDBJ whole genome shotgun (WGS) entry which is preliminary data.</text>
</comment>
<gene>
    <name evidence="1" type="ORF">IZO911_LOCUS39229</name>
    <name evidence="2" type="ORF">KXQ929_LOCUS16941</name>
</gene>
<proteinExistence type="predicted"/>
<evidence type="ECO:0000313" key="3">
    <source>
        <dbReference type="Proteomes" id="UP000663860"/>
    </source>
</evidence>
<dbReference type="Proteomes" id="UP000663868">
    <property type="component" value="Unassembled WGS sequence"/>
</dbReference>
<protein>
    <submittedName>
        <fullName evidence="1">Uncharacterized protein</fullName>
    </submittedName>
</protein>
<accession>A0A815KIE7</accession>
<dbReference type="AlphaFoldDB" id="A0A815KIE7"/>